<dbReference type="EMBL" id="JASZZN010000003">
    <property type="protein sequence ID" value="MDM4014621.1"/>
    <property type="molecule type" value="Genomic_DNA"/>
</dbReference>
<name>A0ABT7PEH1_9BACT</name>
<dbReference type="Proteomes" id="UP001239462">
    <property type="component" value="Unassembled WGS sequence"/>
</dbReference>
<proteinExistence type="predicted"/>
<protein>
    <submittedName>
        <fullName evidence="1">Uncharacterized protein</fullName>
    </submittedName>
</protein>
<sequence length="78" mass="8521">MNESTIDELPAALSEELRSTIADLIPANLSEDERSCADAMVGDAFRRGAVAGAIHAFGRDDDFADLYATLKEWLLSYQ</sequence>
<gene>
    <name evidence="1" type="ORF">QTN89_04205</name>
</gene>
<evidence type="ECO:0000313" key="2">
    <source>
        <dbReference type="Proteomes" id="UP001239462"/>
    </source>
</evidence>
<keyword evidence="2" id="KW-1185">Reference proteome</keyword>
<comment type="caution">
    <text evidence="1">The sequence shown here is derived from an EMBL/GenBank/DDBJ whole genome shotgun (WGS) entry which is preliminary data.</text>
</comment>
<accession>A0ABT7PEH1</accession>
<reference evidence="1 2" key="1">
    <citation type="submission" date="2023-06" db="EMBL/GenBank/DDBJ databases">
        <title>Roseiconus lacunae JC819 isolated from Gulf of Mannar region, Tamil Nadu.</title>
        <authorList>
            <person name="Pk S."/>
            <person name="Ch S."/>
            <person name="Ch V.R."/>
        </authorList>
    </citation>
    <scope>NUCLEOTIDE SEQUENCE [LARGE SCALE GENOMIC DNA]</scope>
    <source>
        <strain evidence="1 2">JC819</strain>
    </source>
</reference>
<evidence type="ECO:0000313" key="1">
    <source>
        <dbReference type="EMBL" id="MDM4014621.1"/>
    </source>
</evidence>
<dbReference type="RefSeq" id="WP_289162305.1">
    <property type="nucleotide sequence ID" value="NZ_JASZZN010000003.1"/>
</dbReference>
<organism evidence="1 2">
    <name type="scientific">Roseiconus lacunae</name>
    <dbReference type="NCBI Taxonomy" id="2605694"/>
    <lineage>
        <taxon>Bacteria</taxon>
        <taxon>Pseudomonadati</taxon>
        <taxon>Planctomycetota</taxon>
        <taxon>Planctomycetia</taxon>
        <taxon>Pirellulales</taxon>
        <taxon>Pirellulaceae</taxon>
        <taxon>Roseiconus</taxon>
    </lineage>
</organism>